<dbReference type="Proteomes" id="UP000007488">
    <property type="component" value="Chromosome"/>
</dbReference>
<gene>
    <name evidence="2" type="ordered locus">Sgly_2925</name>
</gene>
<feature type="transmembrane region" description="Helical" evidence="1">
    <location>
        <begin position="145"/>
        <end position="171"/>
    </location>
</feature>
<dbReference type="PANTHER" id="PTHR37305:SF1">
    <property type="entry name" value="MEMBRANE PROTEIN"/>
    <property type="match status" value="1"/>
</dbReference>
<dbReference type="KEGG" id="sgy:Sgly_2925"/>
<dbReference type="OrthoDB" id="1711106at2"/>
<keyword evidence="3" id="KW-1185">Reference proteome</keyword>
<dbReference type="PANTHER" id="PTHR37305">
    <property type="entry name" value="INTEGRAL MEMBRANE PROTEIN-RELATED"/>
    <property type="match status" value="1"/>
</dbReference>
<organism evidence="2 3">
    <name type="scientific">Syntrophobotulus glycolicus (strain DSM 8271 / FlGlyR)</name>
    <dbReference type="NCBI Taxonomy" id="645991"/>
    <lineage>
        <taxon>Bacteria</taxon>
        <taxon>Bacillati</taxon>
        <taxon>Bacillota</taxon>
        <taxon>Clostridia</taxon>
        <taxon>Eubacteriales</taxon>
        <taxon>Desulfitobacteriaceae</taxon>
        <taxon>Syntrophobotulus</taxon>
    </lineage>
</organism>
<evidence type="ECO:0000313" key="3">
    <source>
        <dbReference type="Proteomes" id="UP000007488"/>
    </source>
</evidence>
<reference evidence="3" key="2">
    <citation type="submission" date="2011-02" db="EMBL/GenBank/DDBJ databases">
        <title>The complete genome of Syntrophobotulus glycolicus DSM 8271.</title>
        <authorList>
            <person name="Lucas S."/>
            <person name="Copeland A."/>
            <person name="Lapidus A."/>
            <person name="Bruce D."/>
            <person name="Goodwin L."/>
            <person name="Pitluck S."/>
            <person name="Kyrpides N."/>
            <person name="Mavromatis K."/>
            <person name="Pagani I."/>
            <person name="Ivanova N."/>
            <person name="Mikhailova N."/>
            <person name="Chertkov O."/>
            <person name="Held B."/>
            <person name="Detter J.C."/>
            <person name="Tapia R."/>
            <person name="Han C."/>
            <person name="Land M."/>
            <person name="Hauser L."/>
            <person name="Markowitz V."/>
            <person name="Cheng J.-F."/>
            <person name="Hugenholtz P."/>
            <person name="Woyke T."/>
            <person name="Wu D."/>
            <person name="Spring S."/>
            <person name="Schroeder M."/>
            <person name="Brambilla E."/>
            <person name="Klenk H.-P."/>
            <person name="Eisen J.A."/>
        </authorList>
    </citation>
    <scope>NUCLEOTIDE SEQUENCE [LARGE SCALE GENOMIC DNA]</scope>
    <source>
        <strain evidence="3">DSM 8271 / FlGlyR</strain>
    </source>
</reference>
<feature type="transmembrane region" description="Helical" evidence="1">
    <location>
        <begin position="21"/>
        <end position="46"/>
    </location>
</feature>
<evidence type="ECO:0000256" key="1">
    <source>
        <dbReference type="SAM" id="Phobius"/>
    </source>
</evidence>
<protein>
    <submittedName>
        <fullName evidence="2">Membrane spanning protein</fullName>
    </submittedName>
</protein>
<dbReference type="EMBL" id="CP002547">
    <property type="protein sequence ID" value="ADY57194.1"/>
    <property type="molecule type" value="Genomic_DNA"/>
</dbReference>
<dbReference type="Pfam" id="PF12730">
    <property type="entry name" value="ABC2_membrane_4"/>
    <property type="match status" value="1"/>
</dbReference>
<dbReference type="eggNOG" id="COG1277">
    <property type="taxonomic scope" value="Bacteria"/>
</dbReference>
<feature type="transmembrane region" description="Helical" evidence="1">
    <location>
        <begin position="58"/>
        <end position="82"/>
    </location>
</feature>
<name>F0SZ76_SYNGF</name>
<keyword evidence="1" id="KW-0812">Transmembrane</keyword>
<dbReference type="RefSeq" id="WP_013626014.1">
    <property type="nucleotide sequence ID" value="NC_015172.1"/>
</dbReference>
<feature type="transmembrane region" description="Helical" evidence="1">
    <location>
        <begin position="103"/>
        <end position="133"/>
    </location>
</feature>
<dbReference type="AlphaFoldDB" id="F0SZ76"/>
<feature type="transmembrane region" description="Helical" evidence="1">
    <location>
        <begin position="223"/>
        <end position="245"/>
    </location>
</feature>
<keyword evidence="1" id="KW-0472">Membrane</keyword>
<sequence length="250" mass="27190">MAVFRAALLNEIEKLSKKKKVSVAVVISLMTVVIGQLAIIGMRSGIGMRGAGSADFPLLVLSAVSYTVLPLFTALVAIEIFAGEFAQNSIRVTLTRPVSRLKIYTAKVLTIGVFILGNLLILLVFSLAAGLIFNTGSAGGVQVGQILLAYAVSFIPIYVLALGIALLANIFRSGISAFFIAILIFLAFKVIEIFFSSYSGLFLTNHLGWYNLWLANTFPLGKIIREFLIMAGYGIMFFTAGYYLFDQKEF</sequence>
<keyword evidence="1" id="KW-1133">Transmembrane helix</keyword>
<dbReference type="HOGENOM" id="CLU_097912_0_0_9"/>
<accession>F0SZ76</accession>
<reference evidence="2 3" key="1">
    <citation type="journal article" date="2011" name="Stand. Genomic Sci.">
        <title>Complete genome sequence of Syntrophobotulus glycolicus type strain (FlGlyR).</title>
        <authorList>
            <person name="Han C."/>
            <person name="Mwirichia R."/>
            <person name="Chertkov O."/>
            <person name="Held B."/>
            <person name="Lapidus A."/>
            <person name="Nolan M."/>
            <person name="Lucas S."/>
            <person name="Hammon N."/>
            <person name="Deshpande S."/>
            <person name="Cheng J.F."/>
            <person name="Tapia R."/>
            <person name="Goodwin L."/>
            <person name="Pitluck S."/>
            <person name="Huntemann M."/>
            <person name="Liolios K."/>
            <person name="Ivanova N."/>
            <person name="Pagani I."/>
            <person name="Mavromatis K."/>
            <person name="Ovchinikova G."/>
            <person name="Pati A."/>
            <person name="Chen A."/>
            <person name="Palaniappan K."/>
            <person name="Land M."/>
            <person name="Hauser L."/>
            <person name="Brambilla E.M."/>
            <person name="Rohde M."/>
            <person name="Spring S."/>
            <person name="Sikorski J."/>
            <person name="Goker M."/>
            <person name="Woyke T."/>
            <person name="Bristow J."/>
            <person name="Eisen J.A."/>
            <person name="Markowitz V."/>
            <person name="Hugenholtz P."/>
            <person name="Kyrpides N.C."/>
            <person name="Klenk H.P."/>
            <person name="Detter J.C."/>
        </authorList>
    </citation>
    <scope>NUCLEOTIDE SEQUENCE [LARGE SCALE GENOMIC DNA]</scope>
    <source>
        <strain evidence="3">DSM 8271 / FlGlyR</strain>
    </source>
</reference>
<proteinExistence type="predicted"/>
<evidence type="ECO:0000313" key="2">
    <source>
        <dbReference type="EMBL" id="ADY57194.1"/>
    </source>
</evidence>
<feature type="transmembrane region" description="Helical" evidence="1">
    <location>
        <begin position="178"/>
        <end position="203"/>
    </location>
</feature>
<dbReference type="STRING" id="645991.Sgly_2925"/>